<proteinExistence type="predicted"/>
<sequence length="28" mass="3480">MHYLHDLLDVQSMIQSSHFYRQSQIMRD</sequence>
<reference evidence="1" key="1">
    <citation type="submission" date="2014-09" db="EMBL/GenBank/DDBJ databases">
        <authorList>
            <person name="Magalhaes I.L.F."/>
            <person name="Oliveira U."/>
            <person name="Santos F.R."/>
            <person name="Vidigal T.H.D.A."/>
            <person name="Brescovit A.D."/>
            <person name="Santos A.J."/>
        </authorList>
    </citation>
    <scope>NUCLEOTIDE SEQUENCE</scope>
    <source>
        <tissue evidence="1">Shoot tissue taken approximately 20 cm above the soil surface</tissue>
    </source>
</reference>
<name>A0A0A9BRJ8_ARUDO</name>
<evidence type="ECO:0000313" key="1">
    <source>
        <dbReference type="EMBL" id="JAD66041.1"/>
    </source>
</evidence>
<protein>
    <submittedName>
        <fullName evidence="1">Uncharacterized protein</fullName>
    </submittedName>
</protein>
<reference evidence="1" key="2">
    <citation type="journal article" date="2015" name="Data Brief">
        <title>Shoot transcriptome of the giant reed, Arundo donax.</title>
        <authorList>
            <person name="Barrero R.A."/>
            <person name="Guerrero F.D."/>
            <person name="Moolhuijzen P."/>
            <person name="Goolsby J.A."/>
            <person name="Tidwell J."/>
            <person name="Bellgard S.E."/>
            <person name="Bellgard M.I."/>
        </authorList>
    </citation>
    <scope>NUCLEOTIDE SEQUENCE</scope>
    <source>
        <tissue evidence="1">Shoot tissue taken approximately 20 cm above the soil surface</tissue>
    </source>
</reference>
<dbReference type="EMBL" id="GBRH01231854">
    <property type="protein sequence ID" value="JAD66041.1"/>
    <property type="molecule type" value="Transcribed_RNA"/>
</dbReference>
<organism evidence="1">
    <name type="scientific">Arundo donax</name>
    <name type="common">Giant reed</name>
    <name type="synonym">Donax arundinaceus</name>
    <dbReference type="NCBI Taxonomy" id="35708"/>
    <lineage>
        <taxon>Eukaryota</taxon>
        <taxon>Viridiplantae</taxon>
        <taxon>Streptophyta</taxon>
        <taxon>Embryophyta</taxon>
        <taxon>Tracheophyta</taxon>
        <taxon>Spermatophyta</taxon>
        <taxon>Magnoliopsida</taxon>
        <taxon>Liliopsida</taxon>
        <taxon>Poales</taxon>
        <taxon>Poaceae</taxon>
        <taxon>PACMAD clade</taxon>
        <taxon>Arundinoideae</taxon>
        <taxon>Arundineae</taxon>
        <taxon>Arundo</taxon>
    </lineage>
</organism>
<dbReference type="AlphaFoldDB" id="A0A0A9BRJ8"/>
<accession>A0A0A9BRJ8</accession>